<dbReference type="STRING" id="869754.A0A1A0H6K6"/>
<protein>
    <submittedName>
        <fullName evidence="2">Uncharacterized protein</fullName>
    </submittedName>
</protein>
<feature type="non-terminal residue" evidence="2">
    <location>
        <position position="1"/>
    </location>
</feature>
<gene>
    <name evidence="2" type="ORF">METBIDRAFT_44951</name>
</gene>
<keyword evidence="1" id="KW-1133">Transmembrane helix</keyword>
<evidence type="ECO:0000313" key="2">
    <source>
        <dbReference type="EMBL" id="OBA19719.1"/>
    </source>
</evidence>
<reference evidence="2 3" key="1">
    <citation type="submission" date="2016-05" db="EMBL/GenBank/DDBJ databases">
        <title>Comparative genomics of biotechnologically important yeasts.</title>
        <authorList>
            <consortium name="DOE Joint Genome Institute"/>
            <person name="Riley R."/>
            <person name="Haridas S."/>
            <person name="Wolfe K.H."/>
            <person name="Lopes M.R."/>
            <person name="Hittinger C.T."/>
            <person name="Goker M."/>
            <person name="Salamov A."/>
            <person name="Wisecaver J."/>
            <person name="Long T.M."/>
            <person name="Aerts A.L."/>
            <person name="Barry K."/>
            <person name="Choi C."/>
            <person name="Clum A."/>
            <person name="Coughlan A.Y."/>
            <person name="Deshpande S."/>
            <person name="Douglass A.P."/>
            <person name="Hanson S.J."/>
            <person name="Klenk H.-P."/>
            <person name="LaButti K."/>
            <person name="Lapidus A."/>
            <person name="Lindquist E."/>
            <person name="Lipzen A."/>
            <person name="Meier-kolthoff J.P."/>
            <person name="Ohm R.A."/>
            <person name="Otillar R.P."/>
            <person name="Pangilinan J."/>
            <person name="Peng Y."/>
            <person name="Rokas A."/>
            <person name="Rosa C.A."/>
            <person name="Scheuner C."/>
            <person name="Sibirny A.A."/>
            <person name="Slot J.C."/>
            <person name="Stielow J.B."/>
            <person name="Sun H."/>
            <person name="Kurtzman C.P."/>
            <person name="Blackwell M."/>
            <person name="Grigoriev I.V."/>
            <person name="Jeffries T.W."/>
        </authorList>
    </citation>
    <scope>NUCLEOTIDE SEQUENCE [LARGE SCALE GENOMIC DNA]</scope>
    <source>
        <strain evidence="2 3">NRRL YB-4993</strain>
    </source>
</reference>
<sequence length="53" mass="5768">SSTYPKMAPKQEPSRFEQIKNAPAFTAAVQVALFAAGVAFIQSPLMEFLVPQL</sequence>
<keyword evidence="3" id="KW-1185">Reference proteome</keyword>
<dbReference type="InterPro" id="IPR020266">
    <property type="entry name" value="Tom6"/>
</dbReference>
<dbReference type="OrthoDB" id="3991365at2759"/>
<evidence type="ECO:0000256" key="1">
    <source>
        <dbReference type="SAM" id="Phobius"/>
    </source>
</evidence>
<dbReference type="AlphaFoldDB" id="A0A1A0H6K6"/>
<dbReference type="GO" id="GO:0030150">
    <property type="term" value="P:protein import into mitochondrial matrix"/>
    <property type="evidence" value="ECO:0007669"/>
    <property type="project" value="InterPro"/>
</dbReference>
<feature type="transmembrane region" description="Helical" evidence="1">
    <location>
        <begin position="21"/>
        <end position="41"/>
    </location>
</feature>
<evidence type="ECO:0000313" key="3">
    <source>
        <dbReference type="Proteomes" id="UP000092555"/>
    </source>
</evidence>
<dbReference type="Pfam" id="PF17112">
    <property type="entry name" value="Tom6"/>
    <property type="match status" value="1"/>
</dbReference>
<keyword evidence="1" id="KW-0472">Membrane</keyword>
<organism evidence="2 3">
    <name type="scientific">Metschnikowia bicuspidata var. bicuspidata NRRL YB-4993</name>
    <dbReference type="NCBI Taxonomy" id="869754"/>
    <lineage>
        <taxon>Eukaryota</taxon>
        <taxon>Fungi</taxon>
        <taxon>Dikarya</taxon>
        <taxon>Ascomycota</taxon>
        <taxon>Saccharomycotina</taxon>
        <taxon>Pichiomycetes</taxon>
        <taxon>Metschnikowiaceae</taxon>
        <taxon>Metschnikowia</taxon>
    </lineage>
</organism>
<dbReference type="EMBL" id="LXTC01000005">
    <property type="protein sequence ID" value="OBA19719.1"/>
    <property type="molecule type" value="Genomic_DNA"/>
</dbReference>
<proteinExistence type="predicted"/>
<comment type="caution">
    <text evidence="2">The sequence shown here is derived from an EMBL/GenBank/DDBJ whole genome shotgun (WGS) entry which is preliminary data.</text>
</comment>
<dbReference type="Proteomes" id="UP000092555">
    <property type="component" value="Unassembled WGS sequence"/>
</dbReference>
<name>A0A1A0H6K6_9ASCO</name>
<dbReference type="GO" id="GO:0005742">
    <property type="term" value="C:mitochondrial outer membrane translocase complex"/>
    <property type="evidence" value="ECO:0007669"/>
    <property type="project" value="InterPro"/>
</dbReference>
<dbReference type="GeneID" id="30030831"/>
<accession>A0A1A0H6K6</accession>
<dbReference type="RefSeq" id="XP_018710244.1">
    <property type="nucleotide sequence ID" value="XM_018857855.1"/>
</dbReference>
<keyword evidence="1" id="KW-0812">Transmembrane</keyword>